<evidence type="ECO:0000256" key="1">
    <source>
        <dbReference type="ARBA" id="ARBA00010529"/>
    </source>
</evidence>
<dbReference type="NCBIfam" id="NF001222">
    <property type="entry name" value="PRK00199.1"/>
    <property type="match status" value="1"/>
</dbReference>
<dbReference type="InterPro" id="IPR020816">
    <property type="entry name" value="Histone-like_DNA-bd_CS"/>
</dbReference>
<comment type="caution">
    <text evidence="4">The sequence shown here is derived from an EMBL/GenBank/DDBJ whole genome shotgun (WGS) entry which is preliminary data.</text>
</comment>
<dbReference type="SMART" id="SM00411">
    <property type="entry name" value="BHL"/>
    <property type="match status" value="1"/>
</dbReference>
<reference evidence="4 5" key="1">
    <citation type="journal article" date="2021" name="Front. Microbiol.">
        <title>Comprehensive Comparative Genomics and Phenotyping of Methylobacterium Species.</title>
        <authorList>
            <person name="Alessa O."/>
            <person name="Ogura Y."/>
            <person name="Fujitani Y."/>
            <person name="Takami H."/>
            <person name="Hayashi T."/>
            <person name="Sahin N."/>
            <person name="Tani A."/>
        </authorList>
    </citation>
    <scope>NUCLEOTIDE SEQUENCE [LARGE SCALE GENOMIC DNA]</scope>
    <source>
        <strain evidence="4 5">DSM 23679</strain>
    </source>
</reference>
<dbReference type="EMBL" id="BPQG01000026">
    <property type="protein sequence ID" value="GJD44008.1"/>
    <property type="molecule type" value="Genomic_DNA"/>
</dbReference>
<dbReference type="SUPFAM" id="SSF47729">
    <property type="entry name" value="IHF-like DNA-binding proteins"/>
    <property type="match status" value="1"/>
</dbReference>
<keyword evidence="5" id="KW-1185">Reference proteome</keyword>
<protein>
    <submittedName>
        <fullName evidence="4">Integration host factor subunit beta</fullName>
    </submittedName>
</protein>
<sequence length="99" mass="10762">MIRSDLVLRLAAQNPHLYEKDCQAVVDAILDRIADALVAGDRVEIRGFGSFSVKERQARAGRNPKTGAPVSVSAKGALVFKAGKEMRERVNLEARATTL</sequence>
<gene>
    <name evidence="4" type="primary">ihfB_2</name>
    <name evidence="4" type="ORF">AFCDBAGC_1870</name>
</gene>
<dbReference type="Pfam" id="PF00216">
    <property type="entry name" value="Bac_DNA_binding"/>
    <property type="match status" value="1"/>
</dbReference>
<dbReference type="InterPro" id="IPR010992">
    <property type="entry name" value="IHF-like_DNA-bd_dom_sf"/>
</dbReference>
<comment type="similarity">
    <text evidence="1 3">Belongs to the bacterial histone-like protein family.</text>
</comment>
<dbReference type="CDD" id="cd13836">
    <property type="entry name" value="IHF_B"/>
    <property type="match status" value="1"/>
</dbReference>
<dbReference type="PANTHER" id="PTHR33175">
    <property type="entry name" value="DNA-BINDING PROTEIN HU"/>
    <property type="match status" value="1"/>
</dbReference>
<dbReference type="InterPro" id="IPR000119">
    <property type="entry name" value="Hist_DNA-bd"/>
</dbReference>
<evidence type="ECO:0000256" key="3">
    <source>
        <dbReference type="RuleBase" id="RU003939"/>
    </source>
</evidence>
<dbReference type="Gene3D" id="4.10.520.10">
    <property type="entry name" value="IHF-like DNA-binding proteins"/>
    <property type="match status" value="1"/>
</dbReference>
<evidence type="ECO:0000313" key="5">
    <source>
        <dbReference type="Proteomes" id="UP001055117"/>
    </source>
</evidence>
<dbReference type="RefSeq" id="WP_238272057.1">
    <property type="nucleotide sequence ID" value="NZ_BPQG01000026.1"/>
</dbReference>
<organism evidence="4 5">
    <name type="scientific">Methylobacterium cerastii</name>
    <dbReference type="NCBI Taxonomy" id="932741"/>
    <lineage>
        <taxon>Bacteria</taxon>
        <taxon>Pseudomonadati</taxon>
        <taxon>Pseudomonadota</taxon>
        <taxon>Alphaproteobacteria</taxon>
        <taxon>Hyphomicrobiales</taxon>
        <taxon>Methylobacteriaceae</taxon>
        <taxon>Methylobacterium</taxon>
    </lineage>
</organism>
<accession>A0ABQ4QFP4</accession>
<evidence type="ECO:0000313" key="4">
    <source>
        <dbReference type="EMBL" id="GJD44008.1"/>
    </source>
</evidence>
<dbReference type="PROSITE" id="PS00045">
    <property type="entry name" value="HISTONE_LIKE"/>
    <property type="match status" value="1"/>
</dbReference>
<dbReference type="Proteomes" id="UP001055117">
    <property type="component" value="Unassembled WGS sequence"/>
</dbReference>
<name>A0ABQ4QFP4_9HYPH</name>
<evidence type="ECO:0000256" key="2">
    <source>
        <dbReference type="ARBA" id="ARBA00023125"/>
    </source>
</evidence>
<dbReference type="PRINTS" id="PR01727">
    <property type="entry name" value="DNABINDINGHU"/>
</dbReference>
<proteinExistence type="inferred from homology"/>
<dbReference type="PANTHER" id="PTHR33175:SF5">
    <property type="entry name" value="INTEGRATION HOST FACTOR SUBUNIT BETA"/>
    <property type="match status" value="1"/>
</dbReference>
<keyword evidence="2" id="KW-0238">DNA-binding</keyword>